<proteinExistence type="predicted"/>
<accession>A0A4Q8QHG0</accession>
<protein>
    <recommendedName>
        <fullName evidence="3">ABM domain-containing protein</fullName>
    </recommendedName>
</protein>
<evidence type="ECO:0008006" key="3">
    <source>
        <dbReference type="Google" id="ProtNLM"/>
    </source>
</evidence>
<dbReference type="OrthoDB" id="1163058at2"/>
<dbReference type="EMBL" id="SGIU01000001">
    <property type="protein sequence ID" value="TAI49207.1"/>
    <property type="molecule type" value="Genomic_DNA"/>
</dbReference>
<gene>
    <name evidence="1" type="ORF">EW142_05260</name>
</gene>
<dbReference type="AlphaFoldDB" id="A0A4Q8QHG0"/>
<comment type="caution">
    <text evidence="1">The sequence shown here is derived from an EMBL/GenBank/DDBJ whole genome shotgun (WGS) entry which is preliminary data.</text>
</comment>
<dbReference type="InterPro" id="IPR011008">
    <property type="entry name" value="Dimeric_a/b-barrel"/>
</dbReference>
<organism evidence="1 2">
    <name type="scientific">Flagellimonas allohymeniacidonis</name>
    <dbReference type="NCBI Taxonomy" id="2517819"/>
    <lineage>
        <taxon>Bacteria</taxon>
        <taxon>Pseudomonadati</taxon>
        <taxon>Bacteroidota</taxon>
        <taxon>Flavobacteriia</taxon>
        <taxon>Flavobacteriales</taxon>
        <taxon>Flavobacteriaceae</taxon>
        <taxon>Flagellimonas</taxon>
    </lineage>
</organism>
<dbReference type="Gene3D" id="3.30.70.100">
    <property type="match status" value="1"/>
</dbReference>
<dbReference type="PROSITE" id="PS51257">
    <property type="entry name" value="PROKAR_LIPOPROTEIN"/>
    <property type="match status" value="1"/>
</dbReference>
<dbReference type="Proteomes" id="UP000291981">
    <property type="component" value="Unassembled WGS sequence"/>
</dbReference>
<evidence type="ECO:0000313" key="2">
    <source>
        <dbReference type="Proteomes" id="UP000291981"/>
    </source>
</evidence>
<dbReference type="RefSeq" id="WP_130610664.1">
    <property type="nucleotide sequence ID" value="NZ_SGIU01000001.1"/>
</dbReference>
<name>A0A4Q8QHG0_9FLAO</name>
<sequence length="124" mass="14061">MKQIIIGVALMLMSYGCTQNEQEMKQASCMEVVTFKVNPNNTNEQLKQAMEATNQFIKEFDGFVSRNTSMNEEGEFVDVVLWESKAKALKAAEQLMQNPELAKNFALIDPKSIVMNHYTIFSAQ</sequence>
<keyword evidence="2" id="KW-1185">Reference proteome</keyword>
<reference evidence="1 2" key="1">
    <citation type="submission" date="2019-02" db="EMBL/GenBank/DDBJ databases">
        <title>Draft genome sequence of Muricauda sp. 176CP4-71.</title>
        <authorList>
            <person name="Park J.-S."/>
        </authorList>
    </citation>
    <scope>NUCLEOTIDE SEQUENCE [LARGE SCALE GENOMIC DNA]</scope>
    <source>
        <strain evidence="1 2">176CP4-71</strain>
    </source>
</reference>
<dbReference type="SUPFAM" id="SSF54909">
    <property type="entry name" value="Dimeric alpha+beta barrel"/>
    <property type="match status" value="1"/>
</dbReference>
<evidence type="ECO:0000313" key="1">
    <source>
        <dbReference type="EMBL" id="TAI49207.1"/>
    </source>
</evidence>